<sequence length="116" mass="13972">MKFIVSRTRVPLWSKEKPCDEAVEEELTPLDYRMVSSLEEAKKKIWFKDWWEGGVNHREENGMIVCEKKQKEKNWVIEIKSLEDLLKFQEKYGEIMLLDSPPYKEVKKEIRILRAK</sequence>
<protein>
    <submittedName>
        <fullName evidence="1">Uncharacterized protein</fullName>
    </submittedName>
</protein>
<organism evidence="1 2">
    <name type="scientific">Caldimicrobium thiodismutans</name>
    <dbReference type="NCBI Taxonomy" id="1653476"/>
    <lineage>
        <taxon>Bacteria</taxon>
        <taxon>Pseudomonadati</taxon>
        <taxon>Thermodesulfobacteriota</taxon>
        <taxon>Thermodesulfobacteria</taxon>
        <taxon>Thermodesulfobacteriales</taxon>
        <taxon>Thermodesulfobacteriaceae</taxon>
        <taxon>Caldimicrobium</taxon>
    </lineage>
</organism>
<dbReference type="EMBL" id="AP014945">
    <property type="protein sequence ID" value="BAU23690.1"/>
    <property type="molecule type" value="Genomic_DNA"/>
</dbReference>
<dbReference type="STRING" id="1653476.THC_1322"/>
<evidence type="ECO:0000313" key="1">
    <source>
        <dbReference type="EMBL" id="BAU23690.1"/>
    </source>
</evidence>
<reference evidence="2" key="2">
    <citation type="journal article" date="2016" name="Int. J. Syst. Evol. Microbiol.">
        <title>Caldimicrobium thiodismutans sp. nov., a sulfur-disproportionating bacterium isolated from a hot spring.</title>
        <authorList>
            <person name="Kojima H."/>
            <person name="Umezawa K."/>
            <person name="Fukui M."/>
        </authorList>
    </citation>
    <scope>NUCLEOTIDE SEQUENCE [LARGE SCALE GENOMIC DNA]</scope>
    <source>
        <strain evidence="2">TF1</strain>
    </source>
</reference>
<accession>A0A0U4W3L7</accession>
<name>A0A0U4W3L7_9BACT</name>
<gene>
    <name evidence="1" type="ORF">THC_1322</name>
</gene>
<dbReference type="AlphaFoldDB" id="A0A0U4W3L7"/>
<dbReference type="RefSeq" id="WP_068515085.1">
    <property type="nucleotide sequence ID" value="NZ_AP014945.1"/>
</dbReference>
<evidence type="ECO:0000313" key="2">
    <source>
        <dbReference type="Proteomes" id="UP000068196"/>
    </source>
</evidence>
<proteinExistence type="predicted"/>
<dbReference type="Proteomes" id="UP000068196">
    <property type="component" value="Chromosome"/>
</dbReference>
<dbReference type="OrthoDB" id="9847906at2"/>
<dbReference type="KEGG" id="cthi:THC_1322"/>
<keyword evidence="2" id="KW-1185">Reference proteome</keyword>
<reference evidence="1 2" key="1">
    <citation type="journal article" date="2016" name="Int. J. Syst. Evol. Microbiol.">
        <title>Caldimicrobium thiodismutans sp. nov., a sulfur-disproportionating bacterium isolated from a hot spring, and emended description of the genus Caldimicrobium.</title>
        <authorList>
            <person name="Kojima H."/>
            <person name="Umezawa K."/>
            <person name="Fukui M."/>
        </authorList>
    </citation>
    <scope>NUCLEOTIDE SEQUENCE [LARGE SCALE GENOMIC DNA]</scope>
    <source>
        <strain evidence="1 2">TF1</strain>
    </source>
</reference>